<protein>
    <submittedName>
        <fullName evidence="1">Uncharacterized protein</fullName>
    </submittedName>
</protein>
<accession>A0A8D8W4K4</accession>
<dbReference type="AlphaFoldDB" id="A0A8D8W4K4"/>
<evidence type="ECO:0000313" key="1">
    <source>
        <dbReference type="EMBL" id="CAG6646832.1"/>
    </source>
</evidence>
<reference evidence="1" key="1">
    <citation type="submission" date="2021-05" db="EMBL/GenBank/DDBJ databases">
        <authorList>
            <person name="Alioto T."/>
            <person name="Alioto T."/>
            <person name="Gomez Garrido J."/>
        </authorList>
    </citation>
    <scope>NUCLEOTIDE SEQUENCE</scope>
</reference>
<name>A0A8D8W4K4_9HEMI</name>
<dbReference type="EMBL" id="HBUF01144037">
    <property type="protein sequence ID" value="CAG6646832.1"/>
    <property type="molecule type" value="Transcribed_RNA"/>
</dbReference>
<organism evidence="1">
    <name type="scientific">Cacopsylla melanoneura</name>
    <dbReference type="NCBI Taxonomy" id="428564"/>
    <lineage>
        <taxon>Eukaryota</taxon>
        <taxon>Metazoa</taxon>
        <taxon>Ecdysozoa</taxon>
        <taxon>Arthropoda</taxon>
        <taxon>Hexapoda</taxon>
        <taxon>Insecta</taxon>
        <taxon>Pterygota</taxon>
        <taxon>Neoptera</taxon>
        <taxon>Paraneoptera</taxon>
        <taxon>Hemiptera</taxon>
        <taxon>Sternorrhyncha</taxon>
        <taxon>Psylloidea</taxon>
        <taxon>Psyllidae</taxon>
        <taxon>Psyllinae</taxon>
        <taxon>Cacopsylla</taxon>
    </lineage>
</organism>
<proteinExistence type="predicted"/>
<sequence length="107" mass="12227">MTMGASSSQEKMISGVKKFYRPEVTHDVRKTLQVAENKRDDARTRITWTTPSSVMMCVLYLWSRTVNFVSEQLSTSIAHNGRRLCLVQGRYVTAATDNEQLMIVDPR</sequence>